<evidence type="ECO:0000313" key="3">
    <source>
        <dbReference type="Proteomes" id="UP001320766"/>
    </source>
</evidence>
<keyword evidence="3" id="KW-1185">Reference proteome</keyword>
<evidence type="ECO:0000313" key="2">
    <source>
        <dbReference type="EMBL" id="MCP2350684.1"/>
    </source>
</evidence>
<comment type="caution">
    <text evidence="2">The sequence shown here is derived from an EMBL/GenBank/DDBJ whole genome shotgun (WGS) entry which is preliminary data.</text>
</comment>
<dbReference type="Pfam" id="PF19457">
    <property type="entry name" value="DUF5994"/>
    <property type="match status" value="1"/>
</dbReference>
<name>A0ABT1K9I0_9ACTN</name>
<dbReference type="Proteomes" id="UP001320766">
    <property type="component" value="Unassembled WGS sequence"/>
</dbReference>
<sequence length="170" mass="17565">MMTAILSPQPGAATADVPTAHPELRLRLNPALDRKGTVDGAWWPRTRDAAAELPALIAAVGERSGRNVLRVGVHRDAWDHIPHRIPTPGRQVRVGWFRSADPSLVTLSLAGTEPVTLLVVPPGTAEETATAALTLAAAGTVGVSPGDILHPAAPEGGSGGPEGHADRDSS</sequence>
<reference evidence="2 3" key="1">
    <citation type="submission" date="2022-06" db="EMBL/GenBank/DDBJ databases">
        <title>Sequencing the genomes of 1000 actinobacteria strains.</title>
        <authorList>
            <person name="Klenk H.-P."/>
        </authorList>
    </citation>
    <scope>NUCLEOTIDE SEQUENCE [LARGE SCALE GENOMIC DNA]</scope>
    <source>
        <strain evidence="2 3">DSM 44170</strain>
    </source>
</reference>
<dbReference type="RefSeq" id="WP_253776307.1">
    <property type="nucleotide sequence ID" value="NZ_BAAAVE010000017.1"/>
</dbReference>
<dbReference type="InterPro" id="IPR046036">
    <property type="entry name" value="DUF5994"/>
</dbReference>
<feature type="region of interest" description="Disordered" evidence="1">
    <location>
        <begin position="146"/>
        <end position="170"/>
    </location>
</feature>
<protein>
    <submittedName>
        <fullName evidence="2">Uncharacterized protein</fullName>
    </submittedName>
</protein>
<proteinExistence type="predicted"/>
<dbReference type="EMBL" id="JAMZEC010000001">
    <property type="protein sequence ID" value="MCP2350684.1"/>
    <property type="molecule type" value="Genomic_DNA"/>
</dbReference>
<gene>
    <name evidence="2" type="ORF">HD595_006806</name>
</gene>
<evidence type="ECO:0000256" key="1">
    <source>
        <dbReference type="SAM" id="MobiDB-lite"/>
    </source>
</evidence>
<accession>A0ABT1K9I0</accession>
<organism evidence="2 3">
    <name type="scientific">Nonomuraea roseoviolacea subsp. carminata</name>
    <dbReference type="NCBI Taxonomy" id="160689"/>
    <lineage>
        <taxon>Bacteria</taxon>
        <taxon>Bacillati</taxon>
        <taxon>Actinomycetota</taxon>
        <taxon>Actinomycetes</taxon>
        <taxon>Streptosporangiales</taxon>
        <taxon>Streptosporangiaceae</taxon>
        <taxon>Nonomuraea</taxon>
    </lineage>
</organism>